<feature type="chain" id="PRO_5035886196" description="Ubiquitin-like protease family profile domain-containing protein" evidence="4">
    <location>
        <begin position="20"/>
        <end position="127"/>
    </location>
</feature>
<evidence type="ECO:0000256" key="1">
    <source>
        <dbReference type="ARBA" id="ARBA00005234"/>
    </source>
</evidence>
<evidence type="ECO:0000256" key="2">
    <source>
        <dbReference type="ARBA" id="ARBA00022670"/>
    </source>
</evidence>
<name>A0A8T0K526_PHAAN</name>
<protein>
    <recommendedName>
        <fullName evidence="5">Ubiquitin-like protease family profile domain-containing protein</fullName>
    </recommendedName>
</protein>
<dbReference type="Pfam" id="PF02902">
    <property type="entry name" value="Peptidase_C48"/>
    <property type="match status" value="1"/>
</dbReference>
<evidence type="ECO:0000313" key="6">
    <source>
        <dbReference type="EMBL" id="KAG2394711.1"/>
    </source>
</evidence>
<evidence type="ECO:0000256" key="4">
    <source>
        <dbReference type="SAM" id="SignalP"/>
    </source>
</evidence>
<dbReference type="Gene3D" id="3.40.395.10">
    <property type="entry name" value="Adenoviral Proteinase, Chain A"/>
    <property type="match status" value="1"/>
</dbReference>
<sequence>MNFKRHWQLLVISIQESYALWFCSLHKSPPKHLRQAVDCSISANMMLVGRSIANSRKLAWIALKCNRQNGSYECGYYVMYWMTHIIRAHITRGWETRFKTSTPIPEKPLTFLRKAIAKDLVRLYNSS</sequence>
<keyword evidence="2" id="KW-0645">Protease</keyword>
<dbReference type="AlphaFoldDB" id="A0A8T0K526"/>
<dbReference type="SUPFAM" id="SSF54001">
    <property type="entry name" value="Cysteine proteinases"/>
    <property type="match status" value="1"/>
</dbReference>
<dbReference type="Proteomes" id="UP000743370">
    <property type="component" value="Unassembled WGS sequence"/>
</dbReference>
<dbReference type="EMBL" id="JABFOF010000006">
    <property type="protein sequence ID" value="KAG2394711.1"/>
    <property type="molecule type" value="Genomic_DNA"/>
</dbReference>
<organism evidence="6 7">
    <name type="scientific">Phaseolus angularis</name>
    <name type="common">Azuki bean</name>
    <name type="synonym">Vigna angularis</name>
    <dbReference type="NCBI Taxonomy" id="3914"/>
    <lineage>
        <taxon>Eukaryota</taxon>
        <taxon>Viridiplantae</taxon>
        <taxon>Streptophyta</taxon>
        <taxon>Embryophyta</taxon>
        <taxon>Tracheophyta</taxon>
        <taxon>Spermatophyta</taxon>
        <taxon>Magnoliopsida</taxon>
        <taxon>eudicotyledons</taxon>
        <taxon>Gunneridae</taxon>
        <taxon>Pentapetalae</taxon>
        <taxon>rosids</taxon>
        <taxon>fabids</taxon>
        <taxon>Fabales</taxon>
        <taxon>Fabaceae</taxon>
        <taxon>Papilionoideae</taxon>
        <taxon>50 kb inversion clade</taxon>
        <taxon>NPAAA clade</taxon>
        <taxon>indigoferoid/millettioid clade</taxon>
        <taxon>Phaseoleae</taxon>
        <taxon>Vigna</taxon>
    </lineage>
</organism>
<feature type="domain" description="Ubiquitin-like protease family profile" evidence="5">
    <location>
        <begin position="1"/>
        <end position="120"/>
    </location>
</feature>
<reference evidence="6 7" key="1">
    <citation type="submission" date="2020-05" db="EMBL/GenBank/DDBJ databases">
        <title>Vigna angularis (adzuki bean) Var. LongXiaoDou No. 4 denovo assembly.</title>
        <authorList>
            <person name="Xiang H."/>
        </authorList>
    </citation>
    <scope>NUCLEOTIDE SEQUENCE [LARGE SCALE GENOMIC DNA]</scope>
    <source>
        <tissue evidence="6">Leaf</tissue>
    </source>
</reference>
<dbReference type="InterPro" id="IPR003653">
    <property type="entry name" value="Peptidase_C48_C"/>
</dbReference>
<proteinExistence type="inferred from homology"/>
<feature type="signal peptide" evidence="4">
    <location>
        <begin position="1"/>
        <end position="19"/>
    </location>
</feature>
<evidence type="ECO:0000313" key="7">
    <source>
        <dbReference type="Proteomes" id="UP000743370"/>
    </source>
</evidence>
<keyword evidence="4" id="KW-0732">Signal</keyword>
<dbReference type="GO" id="GO:0008234">
    <property type="term" value="F:cysteine-type peptidase activity"/>
    <property type="evidence" value="ECO:0007669"/>
    <property type="project" value="InterPro"/>
</dbReference>
<gene>
    <name evidence="6" type="ORF">HKW66_Vig0079140</name>
</gene>
<dbReference type="InterPro" id="IPR038765">
    <property type="entry name" value="Papain-like_cys_pep_sf"/>
</dbReference>
<comment type="caution">
    <text evidence="6">The sequence shown here is derived from an EMBL/GenBank/DDBJ whole genome shotgun (WGS) entry which is preliminary data.</text>
</comment>
<dbReference type="GO" id="GO:0006508">
    <property type="term" value="P:proteolysis"/>
    <property type="evidence" value="ECO:0007669"/>
    <property type="project" value="UniProtKB-KW"/>
</dbReference>
<accession>A0A8T0K526</accession>
<keyword evidence="3" id="KW-0378">Hydrolase</keyword>
<evidence type="ECO:0000256" key="3">
    <source>
        <dbReference type="ARBA" id="ARBA00022801"/>
    </source>
</evidence>
<evidence type="ECO:0000259" key="5">
    <source>
        <dbReference type="Pfam" id="PF02902"/>
    </source>
</evidence>
<comment type="similarity">
    <text evidence="1">Belongs to the peptidase C48 family.</text>
</comment>